<sequence length="95" mass="10935">RLHFQTYECVQPDQWCHHKQVGVKVLENQQEVLSHDVFAERNSLLSRHGLFSHLLAKFHISFFSSQMPGGYQEASVQLLPYLQNQQGGSILLESI</sequence>
<comment type="caution">
    <text evidence="1">The sequence shown here is derived from an EMBL/GenBank/DDBJ whole genome shotgun (WGS) entry which is preliminary data.</text>
</comment>
<reference evidence="1" key="1">
    <citation type="submission" date="2020-06" db="EMBL/GenBank/DDBJ databases">
        <authorList>
            <person name="Li T."/>
            <person name="Hu X."/>
            <person name="Zhang T."/>
            <person name="Song X."/>
            <person name="Zhang H."/>
            <person name="Dai N."/>
            <person name="Sheng W."/>
            <person name="Hou X."/>
            <person name="Wei L."/>
        </authorList>
    </citation>
    <scope>NUCLEOTIDE SEQUENCE</scope>
    <source>
        <strain evidence="1">KEN1</strain>
        <tissue evidence="1">Leaf</tissue>
    </source>
</reference>
<name>A0AAW2XUD6_9LAMI</name>
<gene>
    <name evidence="1" type="ORF">Slati_0388700</name>
</gene>
<accession>A0AAW2XUD6</accession>
<proteinExistence type="predicted"/>
<evidence type="ECO:0000313" key="1">
    <source>
        <dbReference type="EMBL" id="KAL0457615.1"/>
    </source>
</evidence>
<organism evidence="1">
    <name type="scientific">Sesamum latifolium</name>
    <dbReference type="NCBI Taxonomy" id="2727402"/>
    <lineage>
        <taxon>Eukaryota</taxon>
        <taxon>Viridiplantae</taxon>
        <taxon>Streptophyta</taxon>
        <taxon>Embryophyta</taxon>
        <taxon>Tracheophyta</taxon>
        <taxon>Spermatophyta</taxon>
        <taxon>Magnoliopsida</taxon>
        <taxon>eudicotyledons</taxon>
        <taxon>Gunneridae</taxon>
        <taxon>Pentapetalae</taxon>
        <taxon>asterids</taxon>
        <taxon>lamiids</taxon>
        <taxon>Lamiales</taxon>
        <taxon>Pedaliaceae</taxon>
        <taxon>Sesamum</taxon>
    </lineage>
</organism>
<dbReference type="AlphaFoldDB" id="A0AAW2XUD6"/>
<feature type="non-terminal residue" evidence="1">
    <location>
        <position position="1"/>
    </location>
</feature>
<protein>
    <submittedName>
        <fullName evidence="1">Uncharacterized protein</fullName>
    </submittedName>
</protein>
<reference evidence="1" key="2">
    <citation type="journal article" date="2024" name="Plant">
        <title>Genomic evolution and insights into agronomic trait innovations of Sesamum species.</title>
        <authorList>
            <person name="Miao H."/>
            <person name="Wang L."/>
            <person name="Qu L."/>
            <person name="Liu H."/>
            <person name="Sun Y."/>
            <person name="Le M."/>
            <person name="Wang Q."/>
            <person name="Wei S."/>
            <person name="Zheng Y."/>
            <person name="Lin W."/>
            <person name="Duan Y."/>
            <person name="Cao H."/>
            <person name="Xiong S."/>
            <person name="Wang X."/>
            <person name="Wei L."/>
            <person name="Li C."/>
            <person name="Ma Q."/>
            <person name="Ju M."/>
            <person name="Zhao R."/>
            <person name="Li G."/>
            <person name="Mu C."/>
            <person name="Tian Q."/>
            <person name="Mei H."/>
            <person name="Zhang T."/>
            <person name="Gao T."/>
            <person name="Zhang H."/>
        </authorList>
    </citation>
    <scope>NUCLEOTIDE SEQUENCE</scope>
    <source>
        <strain evidence="1">KEN1</strain>
    </source>
</reference>
<dbReference type="EMBL" id="JACGWN010000002">
    <property type="protein sequence ID" value="KAL0457615.1"/>
    <property type="molecule type" value="Genomic_DNA"/>
</dbReference>